<keyword evidence="6 8" id="KW-0472">Membrane</keyword>
<evidence type="ECO:0000313" key="11">
    <source>
        <dbReference type="Proteomes" id="UP000054321"/>
    </source>
</evidence>
<proteinExistence type="inferred from homology"/>
<accession>A0A0C3GAX6</accession>
<feature type="transmembrane region" description="Helical" evidence="8">
    <location>
        <begin position="429"/>
        <end position="448"/>
    </location>
</feature>
<evidence type="ECO:0000256" key="4">
    <source>
        <dbReference type="ARBA" id="ARBA00022692"/>
    </source>
</evidence>
<comment type="subcellular location">
    <subcellularLocation>
        <location evidence="1">Membrane</location>
        <topology evidence="1">Multi-pass membrane protein</topology>
    </subcellularLocation>
</comment>
<name>A0A0C3GAX6_OIDMZ</name>
<evidence type="ECO:0000256" key="5">
    <source>
        <dbReference type="ARBA" id="ARBA00022989"/>
    </source>
</evidence>
<dbReference type="Gene3D" id="1.20.1250.20">
    <property type="entry name" value="MFS general substrate transporter like domains"/>
    <property type="match status" value="1"/>
</dbReference>
<dbReference type="PROSITE" id="PS00217">
    <property type="entry name" value="SUGAR_TRANSPORT_2"/>
    <property type="match status" value="1"/>
</dbReference>
<dbReference type="PANTHER" id="PTHR48022">
    <property type="entry name" value="PLASTIDIC GLUCOSE TRANSPORTER 4"/>
    <property type="match status" value="1"/>
</dbReference>
<feature type="transmembrane region" description="Helical" evidence="8">
    <location>
        <begin position="77"/>
        <end position="95"/>
    </location>
</feature>
<evidence type="ECO:0000256" key="8">
    <source>
        <dbReference type="SAM" id="Phobius"/>
    </source>
</evidence>
<reference evidence="10 11" key="1">
    <citation type="submission" date="2014-04" db="EMBL/GenBank/DDBJ databases">
        <authorList>
            <consortium name="DOE Joint Genome Institute"/>
            <person name="Kuo A."/>
            <person name="Martino E."/>
            <person name="Perotto S."/>
            <person name="Kohler A."/>
            <person name="Nagy L.G."/>
            <person name="Floudas D."/>
            <person name="Copeland A."/>
            <person name="Barry K.W."/>
            <person name="Cichocki N."/>
            <person name="Veneault-Fourrey C."/>
            <person name="LaButti K."/>
            <person name="Lindquist E.A."/>
            <person name="Lipzen A."/>
            <person name="Lundell T."/>
            <person name="Morin E."/>
            <person name="Murat C."/>
            <person name="Sun H."/>
            <person name="Tunlid A."/>
            <person name="Henrissat B."/>
            <person name="Grigoriev I.V."/>
            <person name="Hibbett D.S."/>
            <person name="Martin F."/>
            <person name="Nordberg H.P."/>
            <person name="Cantor M.N."/>
            <person name="Hua S.X."/>
        </authorList>
    </citation>
    <scope>NUCLEOTIDE SEQUENCE [LARGE SCALE GENOMIC DNA]</scope>
    <source>
        <strain evidence="10 11">Zn</strain>
    </source>
</reference>
<dbReference type="AlphaFoldDB" id="A0A0C3GAX6"/>
<dbReference type="HOGENOM" id="CLU_001265_30_13_1"/>
<reference evidence="11" key="2">
    <citation type="submission" date="2015-01" db="EMBL/GenBank/DDBJ databases">
        <title>Evolutionary Origins and Diversification of the Mycorrhizal Mutualists.</title>
        <authorList>
            <consortium name="DOE Joint Genome Institute"/>
            <consortium name="Mycorrhizal Genomics Consortium"/>
            <person name="Kohler A."/>
            <person name="Kuo A."/>
            <person name="Nagy L.G."/>
            <person name="Floudas D."/>
            <person name="Copeland A."/>
            <person name="Barry K.W."/>
            <person name="Cichocki N."/>
            <person name="Veneault-Fourrey C."/>
            <person name="LaButti K."/>
            <person name="Lindquist E.A."/>
            <person name="Lipzen A."/>
            <person name="Lundell T."/>
            <person name="Morin E."/>
            <person name="Murat C."/>
            <person name="Riley R."/>
            <person name="Ohm R."/>
            <person name="Sun H."/>
            <person name="Tunlid A."/>
            <person name="Henrissat B."/>
            <person name="Grigoriev I.V."/>
            <person name="Hibbett D.S."/>
            <person name="Martin F."/>
        </authorList>
    </citation>
    <scope>NUCLEOTIDE SEQUENCE [LARGE SCALE GENOMIC DNA]</scope>
    <source>
        <strain evidence="11">Zn</strain>
    </source>
</reference>
<dbReference type="InterPro" id="IPR050360">
    <property type="entry name" value="MFS_Sugar_Transporters"/>
</dbReference>
<dbReference type="InterPro" id="IPR005829">
    <property type="entry name" value="Sugar_transporter_CS"/>
</dbReference>
<evidence type="ECO:0000313" key="10">
    <source>
        <dbReference type="EMBL" id="KIM93335.1"/>
    </source>
</evidence>
<dbReference type="OrthoDB" id="6612291at2759"/>
<dbReference type="PANTHER" id="PTHR48022:SF11">
    <property type="entry name" value="MONOSACCHARIDE TRANSPORTER (HXT8), PUTATIVE (AFU_ORTHOLOGUE AFUA_2G08120)-RELATED"/>
    <property type="match status" value="1"/>
</dbReference>
<evidence type="ECO:0000256" key="7">
    <source>
        <dbReference type="RuleBase" id="RU003346"/>
    </source>
</evidence>
<dbReference type="PRINTS" id="PR00171">
    <property type="entry name" value="SUGRTRNSPORT"/>
</dbReference>
<keyword evidence="4 8" id="KW-0812">Transmembrane</keyword>
<dbReference type="GO" id="GO:0016020">
    <property type="term" value="C:membrane"/>
    <property type="evidence" value="ECO:0007669"/>
    <property type="project" value="UniProtKB-SubCell"/>
</dbReference>
<evidence type="ECO:0000256" key="6">
    <source>
        <dbReference type="ARBA" id="ARBA00023136"/>
    </source>
</evidence>
<feature type="transmembrane region" description="Helical" evidence="8">
    <location>
        <begin position="176"/>
        <end position="197"/>
    </location>
</feature>
<dbReference type="InterPro" id="IPR005828">
    <property type="entry name" value="MFS_sugar_transport-like"/>
</dbReference>
<dbReference type="Proteomes" id="UP000054321">
    <property type="component" value="Unassembled WGS sequence"/>
</dbReference>
<dbReference type="NCBIfam" id="TIGR00879">
    <property type="entry name" value="SP"/>
    <property type="match status" value="1"/>
</dbReference>
<evidence type="ECO:0000259" key="9">
    <source>
        <dbReference type="PROSITE" id="PS50850"/>
    </source>
</evidence>
<dbReference type="InterPro" id="IPR020846">
    <property type="entry name" value="MFS_dom"/>
</dbReference>
<feature type="transmembrane region" description="Helical" evidence="8">
    <location>
        <begin position="134"/>
        <end position="156"/>
    </location>
</feature>
<sequence>MGRVYNWVCAGIAGSGSMLYGYDAAVIASTFAQEGFIDYFQPSAKVQGAIGSSYYGGVILGLLVASLLANHFGRKRAIQIGGCIGLIGAILQAAAHNIATFFAGRVIAGAASGVMLMTVNIYQSEIAPPSQRGAMVAFQILTLTVAGTFASWVGYACNFSSNLSFSCQLLTSSRRFPIALQCLPAVGLILGCFYLPFSPRWLIMKGRHEEARIVLQRLHDDHNDHMFWEKEYLQISAQLAAEAEETADHLWTHIFTNMRELRRVAAAVAAMTSTQTNGAQTIQIYQSVLYAGLGFSHRTTLLMAGIFGLCNNAGGVVNLLLIDRAGRKFLFLSGLSILSICLAVFAAFSAKYEQTNDPGWGKAGIGIIMVFIFFFGSTFAASPYAYAAEVLPTKIRATGMSIALFSSNAVTVIFSQTAPIALQNITWKFNLVFIGCNLFFLPIVFFFFPETKGLTLEEVNRAFGDKVEMEMFEITDDEAKNAIAFEHRDESI</sequence>
<gene>
    <name evidence="10" type="ORF">OIDMADRAFT_35829</name>
</gene>
<feature type="transmembrane region" description="Helical" evidence="8">
    <location>
        <begin position="101"/>
        <end position="122"/>
    </location>
</feature>
<dbReference type="InParanoid" id="A0A0C3GAX6"/>
<evidence type="ECO:0000256" key="3">
    <source>
        <dbReference type="ARBA" id="ARBA00022448"/>
    </source>
</evidence>
<comment type="similarity">
    <text evidence="2 7">Belongs to the major facilitator superfamily. Sugar transporter (TC 2.A.1.1) family.</text>
</comment>
<keyword evidence="5 8" id="KW-1133">Transmembrane helix</keyword>
<feature type="transmembrane region" description="Helical" evidence="8">
    <location>
        <begin position="328"/>
        <end position="348"/>
    </location>
</feature>
<keyword evidence="3 7" id="KW-0813">Transport</keyword>
<keyword evidence="11" id="KW-1185">Reference proteome</keyword>
<organism evidence="10 11">
    <name type="scientific">Oidiodendron maius (strain Zn)</name>
    <dbReference type="NCBI Taxonomy" id="913774"/>
    <lineage>
        <taxon>Eukaryota</taxon>
        <taxon>Fungi</taxon>
        <taxon>Dikarya</taxon>
        <taxon>Ascomycota</taxon>
        <taxon>Pezizomycotina</taxon>
        <taxon>Leotiomycetes</taxon>
        <taxon>Leotiomycetes incertae sedis</taxon>
        <taxon>Myxotrichaceae</taxon>
        <taxon>Oidiodendron</taxon>
    </lineage>
</organism>
<protein>
    <recommendedName>
        <fullName evidence="9">Major facilitator superfamily (MFS) profile domain-containing protein</fullName>
    </recommendedName>
</protein>
<dbReference type="FunFam" id="1.20.1250.20:FF:000134">
    <property type="entry name" value="MFS sugar transporter protein"/>
    <property type="match status" value="1"/>
</dbReference>
<feature type="transmembrane region" description="Helical" evidence="8">
    <location>
        <begin position="301"/>
        <end position="322"/>
    </location>
</feature>
<dbReference type="EMBL" id="KN832896">
    <property type="protein sequence ID" value="KIM93335.1"/>
    <property type="molecule type" value="Genomic_DNA"/>
</dbReference>
<feature type="transmembrane region" description="Helical" evidence="8">
    <location>
        <begin position="52"/>
        <end position="70"/>
    </location>
</feature>
<feature type="domain" description="Major facilitator superfamily (MFS) profile" evidence="9">
    <location>
        <begin position="9"/>
        <end position="452"/>
    </location>
</feature>
<dbReference type="InterPro" id="IPR036259">
    <property type="entry name" value="MFS_trans_sf"/>
</dbReference>
<evidence type="ECO:0000256" key="2">
    <source>
        <dbReference type="ARBA" id="ARBA00010992"/>
    </source>
</evidence>
<feature type="transmembrane region" description="Helical" evidence="8">
    <location>
        <begin position="7"/>
        <end position="32"/>
    </location>
</feature>
<evidence type="ECO:0000256" key="1">
    <source>
        <dbReference type="ARBA" id="ARBA00004141"/>
    </source>
</evidence>
<dbReference type="Pfam" id="PF00083">
    <property type="entry name" value="Sugar_tr"/>
    <property type="match status" value="1"/>
</dbReference>
<feature type="transmembrane region" description="Helical" evidence="8">
    <location>
        <begin position="402"/>
        <end position="422"/>
    </location>
</feature>
<dbReference type="PROSITE" id="PS50850">
    <property type="entry name" value="MFS"/>
    <property type="match status" value="1"/>
</dbReference>
<dbReference type="GO" id="GO:0005351">
    <property type="term" value="F:carbohydrate:proton symporter activity"/>
    <property type="evidence" value="ECO:0007669"/>
    <property type="project" value="TreeGrafter"/>
</dbReference>
<feature type="transmembrane region" description="Helical" evidence="8">
    <location>
        <begin position="360"/>
        <end position="382"/>
    </location>
</feature>
<dbReference type="SUPFAM" id="SSF103473">
    <property type="entry name" value="MFS general substrate transporter"/>
    <property type="match status" value="1"/>
</dbReference>
<dbReference type="InterPro" id="IPR003663">
    <property type="entry name" value="Sugar/inositol_transpt"/>
</dbReference>